<dbReference type="AlphaFoldDB" id="A0AA36NL65"/>
<name>A0AA36NL65_9DINO</name>
<gene>
    <name evidence="4" type="ORF">EVOR1521_LOCUS28655</name>
</gene>
<dbReference type="PANTHER" id="PTHR34847:SF1">
    <property type="entry name" value="NODULATION PROTEIN U"/>
    <property type="match status" value="1"/>
</dbReference>
<dbReference type="GO" id="GO:0003824">
    <property type="term" value="F:catalytic activity"/>
    <property type="evidence" value="ECO:0007669"/>
    <property type="project" value="InterPro"/>
</dbReference>
<dbReference type="Proteomes" id="UP001178507">
    <property type="component" value="Unassembled WGS sequence"/>
</dbReference>
<feature type="domain" description="Carbamoyltransferase" evidence="2">
    <location>
        <begin position="214"/>
        <end position="467"/>
    </location>
</feature>
<dbReference type="InterPro" id="IPR031730">
    <property type="entry name" value="Carbam_trans_C"/>
</dbReference>
<dbReference type="InterPro" id="IPR043129">
    <property type="entry name" value="ATPase_NBD"/>
</dbReference>
<dbReference type="CDD" id="cd24033">
    <property type="entry name" value="ASKHA_NBD_NodU_CmcH-like_N"/>
    <property type="match status" value="1"/>
</dbReference>
<evidence type="ECO:0008006" key="6">
    <source>
        <dbReference type="Google" id="ProtNLM"/>
    </source>
</evidence>
<proteinExistence type="inferred from homology"/>
<reference evidence="4" key="1">
    <citation type="submission" date="2023-08" db="EMBL/GenBank/DDBJ databases">
        <authorList>
            <person name="Chen Y."/>
            <person name="Shah S."/>
            <person name="Dougan E. K."/>
            <person name="Thang M."/>
            <person name="Chan C."/>
        </authorList>
    </citation>
    <scope>NUCLEOTIDE SEQUENCE</scope>
</reference>
<accession>A0AA36NL65</accession>
<evidence type="ECO:0000259" key="2">
    <source>
        <dbReference type="Pfam" id="PF02543"/>
    </source>
</evidence>
<comment type="similarity">
    <text evidence="1">Belongs to the NodU/CmcH family.</text>
</comment>
<dbReference type="InterPro" id="IPR038152">
    <property type="entry name" value="Carbam_trans_C_sf"/>
</dbReference>
<dbReference type="SUPFAM" id="SSF53067">
    <property type="entry name" value="Actin-like ATPase domain"/>
    <property type="match status" value="1"/>
</dbReference>
<dbReference type="EMBL" id="CAUJNA010003647">
    <property type="protein sequence ID" value="CAJ1406793.1"/>
    <property type="molecule type" value="Genomic_DNA"/>
</dbReference>
<sequence>MLGLLLWLAVGCLGEEDVINLKLIDSEGKLVSISWNPIKEDVAVVSKRYAQALYEEAPGCEVRQGDESCAAMEIEARLRLRKAEMAVEAKKNGTKFQAKHFLPFQGRKMRLPFQEEAAAIALYSGHDASIAVGINGRIQCVLELERLFGQRYYQPPSDPEQARKEWLQALEIVRDFCECEGGECPIRFKHGIIVDSGGNTGGQLRDLVMMHFTVEDWHFVDHQTAHASMGMYASPFRSALVVAYDADFMAFVASHGKLEPVARLDYNLGTTYIVLATFLPEVSGVDEELFGEMCEWGGDGPLFPAIKLDWAGKLMGYAATGKARPEVRETIRQLFESSGAMPKMSPENLLTHGEFKTELPRLFKERILGTACESLDGQRDLAASIQEEFENFSFDVITSLVDFVGSQNIDGVVLTGGCALNVLTNQKVHDSFTVPTDPTQKVDWQSGKKPLEVYVPPSPNDSGLTLGGIWAITPPPVQQSLQYLGFRLWDGENLAKAVHAWGARRLSELGGVDYLAELLAGGPAWLRDRKTSEDRPIIALVRGRQEFGPRALGHRSLLAVPDSNAMRLRMNRLKSRQWYRPVAPMIAEEALEEVFGRVVKSTAMTMAPAVKEDMLEKFPALAHLDGTARHQSVSRADEPWVHSLLLAVGRWIGLPALINTSFNTKGRPITNTIEECLGMLSSLPDLDYVVIEDWLFHKPASASTN</sequence>
<evidence type="ECO:0000256" key="1">
    <source>
        <dbReference type="ARBA" id="ARBA00006129"/>
    </source>
</evidence>
<evidence type="ECO:0000313" key="4">
    <source>
        <dbReference type="EMBL" id="CAJ1406793.1"/>
    </source>
</evidence>
<evidence type="ECO:0000313" key="5">
    <source>
        <dbReference type="Proteomes" id="UP001178507"/>
    </source>
</evidence>
<dbReference type="InterPro" id="IPR003696">
    <property type="entry name" value="Carbtransf_dom"/>
</dbReference>
<dbReference type="Gene3D" id="3.90.870.20">
    <property type="entry name" value="Carbamoyltransferase, C-terminal domain"/>
    <property type="match status" value="1"/>
</dbReference>
<dbReference type="Pfam" id="PF02543">
    <property type="entry name" value="Carbam_trans_N"/>
    <property type="match status" value="1"/>
</dbReference>
<dbReference type="Gene3D" id="3.30.420.40">
    <property type="match status" value="1"/>
</dbReference>
<dbReference type="Pfam" id="PF16861">
    <property type="entry name" value="Carbam_trans_C"/>
    <property type="match status" value="1"/>
</dbReference>
<dbReference type="InterPro" id="IPR051338">
    <property type="entry name" value="NodU/CmcH_Carbamoyltrnsfr"/>
</dbReference>
<dbReference type="PANTHER" id="PTHR34847">
    <property type="entry name" value="NODULATION PROTEIN U"/>
    <property type="match status" value="1"/>
</dbReference>
<organism evidence="4 5">
    <name type="scientific">Effrenium voratum</name>
    <dbReference type="NCBI Taxonomy" id="2562239"/>
    <lineage>
        <taxon>Eukaryota</taxon>
        <taxon>Sar</taxon>
        <taxon>Alveolata</taxon>
        <taxon>Dinophyceae</taxon>
        <taxon>Suessiales</taxon>
        <taxon>Symbiodiniaceae</taxon>
        <taxon>Effrenium</taxon>
    </lineage>
</organism>
<feature type="domain" description="Carbamoyltransferase C-terminal" evidence="3">
    <location>
        <begin position="535"/>
        <end position="698"/>
    </location>
</feature>
<evidence type="ECO:0000259" key="3">
    <source>
        <dbReference type="Pfam" id="PF16861"/>
    </source>
</evidence>
<protein>
    <recommendedName>
        <fullName evidence="6">Carbamoyltransferase</fullName>
    </recommendedName>
</protein>
<comment type="caution">
    <text evidence="4">The sequence shown here is derived from an EMBL/GenBank/DDBJ whole genome shotgun (WGS) entry which is preliminary data.</text>
</comment>
<keyword evidence="5" id="KW-1185">Reference proteome</keyword>